<protein>
    <submittedName>
        <fullName evidence="1">Uncharacterized protein</fullName>
    </submittedName>
</protein>
<accession>A0ACB6RXG1</accession>
<evidence type="ECO:0000313" key="1">
    <source>
        <dbReference type="EMBL" id="KAF2626566.1"/>
    </source>
</evidence>
<evidence type="ECO:0000313" key="2">
    <source>
        <dbReference type="Proteomes" id="UP000799754"/>
    </source>
</evidence>
<organism evidence="1 2">
    <name type="scientific">Macroventuria anomochaeta</name>
    <dbReference type="NCBI Taxonomy" id="301207"/>
    <lineage>
        <taxon>Eukaryota</taxon>
        <taxon>Fungi</taxon>
        <taxon>Dikarya</taxon>
        <taxon>Ascomycota</taxon>
        <taxon>Pezizomycotina</taxon>
        <taxon>Dothideomycetes</taxon>
        <taxon>Pleosporomycetidae</taxon>
        <taxon>Pleosporales</taxon>
        <taxon>Pleosporineae</taxon>
        <taxon>Didymellaceae</taxon>
        <taxon>Macroventuria</taxon>
    </lineage>
</organism>
<dbReference type="Proteomes" id="UP000799754">
    <property type="component" value="Unassembled WGS sequence"/>
</dbReference>
<keyword evidence="2" id="KW-1185">Reference proteome</keyword>
<dbReference type="EMBL" id="MU006720">
    <property type="protein sequence ID" value="KAF2626566.1"/>
    <property type="molecule type" value="Genomic_DNA"/>
</dbReference>
<gene>
    <name evidence="1" type="ORF">BU25DRAFT_449153</name>
</gene>
<comment type="caution">
    <text evidence="1">The sequence shown here is derived from an EMBL/GenBank/DDBJ whole genome shotgun (WGS) entry which is preliminary data.</text>
</comment>
<reference evidence="1" key="1">
    <citation type="journal article" date="2020" name="Stud. Mycol.">
        <title>101 Dothideomycetes genomes: a test case for predicting lifestyles and emergence of pathogens.</title>
        <authorList>
            <person name="Haridas S."/>
            <person name="Albert R."/>
            <person name="Binder M."/>
            <person name="Bloem J."/>
            <person name="Labutti K."/>
            <person name="Salamov A."/>
            <person name="Andreopoulos B."/>
            <person name="Baker S."/>
            <person name="Barry K."/>
            <person name="Bills G."/>
            <person name="Bluhm B."/>
            <person name="Cannon C."/>
            <person name="Castanera R."/>
            <person name="Culley D."/>
            <person name="Daum C."/>
            <person name="Ezra D."/>
            <person name="Gonzalez J."/>
            <person name="Henrissat B."/>
            <person name="Kuo A."/>
            <person name="Liang C."/>
            <person name="Lipzen A."/>
            <person name="Lutzoni F."/>
            <person name="Magnuson J."/>
            <person name="Mondo S."/>
            <person name="Nolan M."/>
            <person name="Ohm R."/>
            <person name="Pangilinan J."/>
            <person name="Park H.-J."/>
            <person name="Ramirez L."/>
            <person name="Alfaro M."/>
            <person name="Sun H."/>
            <person name="Tritt A."/>
            <person name="Yoshinaga Y."/>
            <person name="Zwiers L.-H."/>
            <person name="Turgeon B."/>
            <person name="Goodwin S."/>
            <person name="Spatafora J."/>
            <person name="Crous P."/>
            <person name="Grigoriev I."/>
        </authorList>
    </citation>
    <scope>NUCLEOTIDE SEQUENCE</scope>
    <source>
        <strain evidence="1">CBS 525.71</strain>
    </source>
</reference>
<sequence>MITCVNLHLPETLHHSNLHTLGQTSGEERTSAQLHRKEQRASQDTSVSASKSSVDQKSISSDATSNVINPTATVFDYAEFVFASNKRSAEAELFASLIWRTRQDLTEASRLYLSPTVTNFLAAWPDRKAWIDKILSDIRTALVDIGSHIESVRSSRDDDEMSKMKRKFEYILSHQKRLASKQQTLANSHQILLGAIQVMQTVEQCVGLGGSVPDPIFEAPVRPWLRSDSDIVRGPYSRRSSSKNLSSLSVIASESRDTFEVNLPEASPAELPGSTPDDLIRSGTQEIFKASRPRKSHSYNDTRVYPPATVDAPFHPLNNPSQGEQEHTKPDTSQVSSDKLSDRNGTQEDVVHDQADRRSAHAPSSLNAVVDRIIERTQSIASTTASIKMPVLAKRYRPRPVHVQRPHLRHHSLPSELPLYQGQSSLVDDLREWIVQTAASDQFTGTTLTRSPTVSSTTGSIASRQEMMKMLVSFPNVREDCKNPSMADKAVRDPSAAQDNTTTAANCPLPPSEPNSPPTISETAHSQDNTTLASGFPLPPSQPNSPATVSETAQSEEDLTLVSSFPLPPSLPSNPPLVSSSLRQTERTVSPSRVFAITRKPLPPAVKDNISVGSSPTTSPNRHHSELFIDGNVTVVPPSHIHGTDSDVHAMESPKQPQRPPPPPPPTLPPTEVNDSLAASQAQSHNSPKPSAILDTATENPKAETLQHQELTHRLLPQSLVPSSATPAPPHPSSPPPLPPNEPNQQASVQLPPPNTPSEPQNTPPVPTVPAVIRETSVEQPKARTAEAKRRAMHARRMKIAFG</sequence>
<proteinExistence type="predicted"/>
<name>A0ACB6RXG1_9PLEO</name>